<evidence type="ECO:0000259" key="1">
    <source>
        <dbReference type="Pfam" id="PF04218"/>
    </source>
</evidence>
<gene>
    <name evidence="3" type="ORF">D0U04_29745</name>
    <name evidence="2" type="ORF">DJ93_6117</name>
</gene>
<name>A0A090ZA78_9BACI</name>
<evidence type="ECO:0000313" key="5">
    <source>
        <dbReference type="Proteomes" id="UP000264294"/>
    </source>
</evidence>
<proteinExistence type="predicted"/>
<protein>
    <recommendedName>
        <fullName evidence="1">HTH psq-type domain-containing protein</fullName>
    </recommendedName>
</protein>
<sequence length="136" mass="15673">MQREIKDPVKQASYQEALNKKYGGSVTAKEQYINPRAVLIHHCTNCHKEWYAHPTWILTKENQKHVCGVDPTRIDEVRKKKVTKKKTRPMTEEDKIKIPNMVEQGMSQVKIANTLGIAVSTLSKYLKKAEESRVLI</sequence>
<dbReference type="SUPFAM" id="SSF46689">
    <property type="entry name" value="Homeodomain-like"/>
    <property type="match status" value="1"/>
</dbReference>
<dbReference type="Gene3D" id="1.10.10.60">
    <property type="entry name" value="Homeodomain-like"/>
    <property type="match status" value="1"/>
</dbReference>
<evidence type="ECO:0000313" key="2">
    <source>
        <dbReference type="EMBL" id="KFN07323.1"/>
    </source>
</evidence>
<accession>A0A090ZA78</accession>
<dbReference type="EMBL" id="QVOD01000093">
    <property type="protein sequence ID" value="RFT61767.1"/>
    <property type="molecule type" value="Genomic_DNA"/>
</dbReference>
<dbReference type="PATRIC" id="fig|1405.8.peg.5"/>
<feature type="domain" description="HTH psq-type" evidence="1">
    <location>
        <begin position="84"/>
        <end position="129"/>
    </location>
</feature>
<dbReference type="Proteomes" id="UP000264294">
    <property type="component" value="Unassembled WGS sequence"/>
</dbReference>
<dbReference type="GO" id="GO:0003677">
    <property type="term" value="F:DNA binding"/>
    <property type="evidence" value="ECO:0007669"/>
    <property type="project" value="InterPro"/>
</dbReference>
<dbReference type="InterPro" id="IPR009057">
    <property type="entry name" value="Homeodomain-like_sf"/>
</dbReference>
<dbReference type="RefSeq" id="WP_042978606.1">
    <property type="nucleotide sequence ID" value="NZ_JMQC01000002.1"/>
</dbReference>
<dbReference type="EMBL" id="JMQC01000002">
    <property type="protein sequence ID" value="KFN07323.1"/>
    <property type="molecule type" value="Genomic_DNA"/>
</dbReference>
<reference evidence="2 4" key="1">
    <citation type="submission" date="2014-04" db="EMBL/GenBank/DDBJ databases">
        <authorList>
            <person name="Bishop-Lilly K.A."/>
            <person name="Broomall S.M."/>
            <person name="Chain P.S."/>
            <person name="Chertkov O."/>
            <person name="Coyne S.R."/>
            <person name="Daligault H.E."/>
            <person name="Davenport K.W."/>
            <person name="Erkkila T."/>
            <person name="Frey K.G."/>
            <person name="Gibbons H.S."/>
            <person name="Gu W."/>
            <person name="Jaissle J."/>
            <person name="Johnson S.L."/>
            <person name="Koroleva G.I."/>
            <person name="Ladner J.T."/>
            <person name="Lo C.-C."/>
            <person name="Minogue T.D."/>
            <person name="Munk C."/>
            <person name="Palacios G.F."/>
            <person name="Redden C.L."/>
            <person name="Rosenzweig C.N."/>
            <person name="Scholz M.B."/>
            <person name="Teshima H."/>
            <person name="Xu Y."/>
        </authorList>
    </citation>
    <scope>NUCLEOTIDE SEQUENCE [LARGE SCALE GENOMIC DNA]</scope>
    <source>
        <strain evidence="2 4">BHP</strain>
    </source>
</reference>
<comment type="caution">
    <text evidence="2">The sequence shown here is derived from an EMBL/GenBank/DDBJ whole genome shotgun (WGS) entry which is preliminary data.</text>
</comment>
<organism evidence="2 4">
    <name type="scientific">Bacillus clarus</name>
    <dbReference type="NCBI Taxonomy" id="2338372"/>
    <lineage>
        <taxon>Bacteria</taxon>
        <taxon>Bacillati</taxon>
        <taxon>Bacillota</taxon>
        <taxon>Bacilli</taxon>
        <taxon>Bacillales</taxon>
        <taxon>Bacillaceae</taxon>
        <taxon>Bacillus</taxon>
        <taxon>Bacillus cereus group</taxon>
    </lineage>
</organism>
<keyword evidence="5" id="KW-1185">Reference proteome</keyword>
<dbReference type="InterPro" id="IPR007889">
    <property type="entry name" value="HTH_Psq"/>
</dbReference>
<dbReference type="Pfam" id="PF04218">
    <property type="entry name" value="CENP-B_N"/>
    <property type="match status" value="1"/>
</dbReference>
<evidence type="ECO:0000313" key="4">
    <source>
        <dbReference type="Proteomes" id="UP000029389"/>
    </source>
</evidence>
<reference evidence="3 5" key="2">
    <citation type="submission" date="2018-08" db="EMBL/GenBank/DDBJ databases">
        <title>Bacillus clarus sp. nov. strain PS00077A.</title>
        <authorList>
            <person name="Mendez Acevedo M."/>
            <person name="Carroll L."/>
            <person name="Mukherjee M."/>
            <person name="Wiedmann M."/>
            <person name="Kovac J."/>
        </authorList>
    </citation>
    <scope>NUCLEOTIDE SEQUENCE [LARGE SCALE GENOMIC DNA]</scope>
    <source>
        <strain evidence="3 5">PS00077A</strain>
    </source>
</reference>
<evidence type="ECO:0000313" key="3">
    <source>
        <dbReference type="EMBL" id="RFT61767.1"/>
    </source>
</evidence>
<dbReference type="AlphaFoldDB" id="A0A090ZA78"/>
<dbReference type="Proteomes" id="UP000029389">
    <property type="component" value="Unassembled WGS sequence"/>
</dbReference>